<dbReference type="InterPro" id="IPR025979">
    <property type="entry name" value="ChrR-like_cupin_dom"/>
</dbReference>
<dbReference type="SUPFAM" id="SSF51182">
    <property type="entry name" value="RmlC-like cupins"/>
    <property type="match status" value="1"/>
</dbReference>
<dbReference type="Pfam" id="PF12973">
    <property type="entry name" value="Cupin_7"/>
    <property type="match status" value="1"/>
</dbReference>
<dbReference type="GeneID" id="54460011"/>
<name>A0A6A6Z3V8_9PEZI</name>
<dbReference type="InterPro" id="IPR011051">
    <property type="entry name" value="RmlC_Cupin_sf"/>
</dbReference>
<dbReference type="Gene3D" id="2.60.120.10">
    <property type="entry name" value="Jelly Rolls"/>
    <property type="match status" value="1"/>
</dbReference>
<evidence type="ECO:0000259" key="2">
    <source>
        <dbReference type="Pfam" id="PF12973"/>
    </source>
</evidence>
<proteinExistence type="predicted"/>
<evidence type="ECO:0000256" key="1">
    <source>
        <dbReference type="SAM" id="MobiDB-lite"/>
    </source>
</evidence>
<keyword evidence="4" id="KW-1185">Reference proteome</keyword>
<dbReference type="RefSeq" id="XP_033582297.1">
    <property type="nucleotide sequence ID" value="XM_033719118.1"/>
</dbReference>
<dbReference type="Proteomes" id="UP000504636">
    <property type="component" value="Unplaced"/>
</dbReference>
<organism evidence="3">
    <name type="scientific">Mytilinidion resinicola</name>
    <dbReference type="NCBI Taxonomy" id="574789"/>
    <lineage>
        <taxon>Eukaryota</taxon>
        <taxon>Fungi</taxon>
        <taxon>Dikarya</taxon>
        <taxon>Ascomycota</taxon>
        <taxon>Pezizomycotina</taxon>
        <taxon>Dothideomycetes</taxon>
        <taxon>Pleosporomycetidae</taxon>
        <taxon>Mytilinidiales</taxon>
        <taxon>Mytilinidiaceae</taxon>
        <taxon>Mytilinidion</taxon>
    </lineage>
</organism>
<gene>
    <name evidence="3 5" type="ORF">BDZ99DRAFT_459234</name>
</gene>
<evidence type="ECO:0000313" key="4">
    <source>
        <dbReference type="Proteomes" id="UP000504636"/>
    </source>
</evidence>
<dbReference type="InterPro" id="IPR014710">
    <property type="entry name" value="RmlC-like_jellyroll"/>
</dbReference>
<reference evidence="3 5" key="1">
    <citation type="journal article" date="2020" name="Stud. Mycol.">
        <title>101 Dothideomycetes genomes: a test case for predicting lifestyles and emergence of pathogens.</title>
        <authorList>
            <person name="Haridas S."/>
            <person name="Albert R."/>
            <person name="Binder M."/>
            <person name="Bloem J."/>
            <person name="Labutti K."/>
            <person name="Salamov A."/>
            <person name="Andreopoulos B."/>
            <person name="Baker S."/>
            <person name="Barry K."/>
            <person name="Bills G."/>
            <person name="Bluhm B."/>
            <person name="Cannon C."/>
            <person name="Castanera R."/>
            <person name="Culley D."/>
            <person name="Daum C."/>
            <person name="Ezra D."/>
            <person name="Gonzalez J."/>
            <person name="Henrissat B."/>
            <person name="Kuo A."/>
            <person name="Liang C."/>
            <person name="Lipzen A."/>
            <person name="Lutzoni F."/>
            <person name="Magnuson J."/>
            <person name="Mondo S."/>
            <person name="Nolan M."/>
            <person name="Ohm R."/>
            <person name="Pangilinan J."/>
            <person name="Park H.-J."/>
            <person name="Ramirez L."/>
            <person name="Alfaro M."/>
            <person name="Sun H."/>
            <person name="Tritt A."/>
            <person name="Yoshinaga Y."/>
            <person name="Zwiers L.-H."/>
            <person name="Turgeon B."/>
            <person name="Goodwin S."/>
            <person name="Spatafora J."/>
            <person name="Crous P."/>
            <person name="Grigoriev I."/>
        </authorList>
    </citation>
    <scope>NUCLEOTIDE SEQUENCE</scope>
    <source>
        <strain evidence="3 5">CBS 304.34</strain>
    </source>
</reference>
<dbReference type="OrthoDB" id="9970537at2759"/>
<feature type="domain" description="ChrR-like cupin" evidence="2">
    <location>
        <begin position="21"/>
        <end position="120"/>
    </location>
</feature>
<dbReference type="EMBL" id="MU003694">
    <property type="protein sequence ID" value="KAF2815333.1"/>
    <property type="molecule type" value="Genomic_DNA"/>
</dbReference>
<reference evidence="5" key="2">
    <citation type="submission" date="2020-04" db="EMBL/GenBank/DDBJ databases">
        <authorList>
            <consortium name="NCBI Genome Project"/>
        </authorList>
    </citation>
    <scope>NUCLEOTIDE SEQUENCE</scope>
    <source>
        <strain evidence="5">CBS 304.34</strain>
    </source>
</reference>
<evidence type="ECO:0000313" key="3">
    <source>
        <dbReference type="EMBL" id="KAF2815333.1"/>
    </source>
</evidence>
<sequence>MSKMQQFEFHHYTTPPPGTSPRTWEPLEPGITQMTLNSDPSTGRVMCLQRWEPNTRNEIQNFVHDYIEEIFIVEGDLRDLKGREGGTVWRKGAYAYRKPGMDHGPFGSEGGCLMFITCTPVG</sequence>
<evidence type="ECO:0000313" key="5">
    <source>
        <dbReference type="RefSeq" id="XP_033582297.1"/>
    </source>
</evidence>
<reference evidence="5" key="3">
    <citation type="submission" date="2025-04" db="UniProtKB">
        <authorList>
            <consortium name="RefSeq"/>
        </authorList>
    </citation>
    <scope>IDENTIFICATION</scope>
    <source>
        <strain evidence="5">CBS 304.34</strain>
    </source>
</reference>
<dbReference type="AlphaFoldDB" id="A0A6A6Z3V8"/>
<feature type="region of interest" description="Disordered" evidence="1">
    <location>
        <begin position="1"/>
        <end position="22"/>
    </location>
</feature>
<accession>A0A6A6Z3V8</accession>
<protein>
    <recommendedName>
        <fullName evidence="2">ChrR-like cupin domain-containing protein</fullName>
    </recommendedName>
</protein>